<proteinExistence type="predicted"/>
<dbReference type="EMBL" id="GGEC01058760">
    <property type="protein sequence ID" value="MBX39244.1"/>
    <property type="molecule type" value="Transcribed_RNA"/>
</dbReference>
<dbReference type="AlphaFoldDB" id="A0A2P2N9U6"/>
<accession>A0A2P2N9U6</accession>
<sequence>MFNPGFSESKVGEFSFDVFFPFPLLLSQLISLS</sequence>
<name>A0A2P2N9U6_RHIMU</name>
<reference evidence="1" key="1">
    <citation type="submission" date="2018-02" db="EMBL/GenBank/DDBJ databases">
        <title>Rhizophora mucronata_Transcriptome.</title>
        <authorList>
            <person name="Meera S.P."/>
            <person name="Sreeshan A."/>
            <person name="Augustine A."/>
        </authorList>
    </citation>
    <scope>NUCLEOTIDE SEQUENCE</scope>
    <source>
        <tissue evidence="1">Leaf</tissue>
    </source>
</reference>
<evidence type="ECO:0000313" key="1">
    <source>
        <dbReference type="EMBL" id="MBX39244.1"/>
    </source>
</evidence>
<protein>
    <submittedName>
        <fullName evidence="1">Uncharacterized protein</fullName>
    </submittedName>
</protein>
<organism evidence="1">
    <name type="scientific">Rhizophora mucronata</name>
    <name type="common">Asiatic mangrove</name>
    <dbReference type="NCBI Taxonomy" id="61149"/>
    <lineage>
        <taxon>Eukaryota</taxon>
        <taxon>Viridiplantae</taxon>
        <taxon>Streptophyta</taxon>
        <taxon>Embryophyta</taxon>
        <taxon>Tracheophyta</taxon>
        <taxon>Spermatophyta</taxon>
        <taxon>Magnoliopsida</taxon>
        <taxon>eudicotyledons</taxon>
        <taxon>Gunneridae</taxon>
        <taxon>Pentapetalae</taxon>
        <taxon>rosids</taxon>
        <taxon>fabids</taxon>
        <taxon>Malpighiales</taxon>
        <taxon>Rhizophoraceae</taxon>
        <taxon>Rhizophora</taxon>
    </lineage>
</organism>